<organism evidence="1 2">
    <name type="scientific">Variibacter gotjawalensis</name>
    <dbReference type="NCBI Taxonomy" id="1333996"/>
    <lineage>
        <taxon>Bacteria</taxon>
        <taxon>Pseudomonadati</taxon>
        <taxon>Pseudomonadota</taxon>
        <taxon>Alphaproteobacteria</taxon>
        <taxon>Hyphomicrobiales</taxon>
        <taxon>Nitrobacteraceae</taxon>
        <taxon>Variibacter</taxon>
    </lineage>
</organism>
<dbReference type="InterPro" id="IPR050682">
    <property type="entry name" value="ModA/WtpA"/>
</dbReference>
<dbReference type="RefSeq" id="WP_096351453.1">
    <property type="nucleotide sequence ID" value="NZ_AP014946.1"/>
</dbReference>
<protein>
    <recommendedName>
        <fullName evidence="3">ABC transporter substrate-binding protein</fullName>
    </recommendedName>
</protein>
<dbReference type="KEGG" id="vgo:GJW-30_1_00589"/>
<evidence type="ECO:0000313" key="1">
    <source>
        <dbReference type="EMBL" id="BAT58075.1"/>
    </source>
</evidence>
<proteinExistence type="predicted"/>
<dbReference type="Proteomes" id="UP000236884">
    <property type="component" value="Chromosome"/>
</dbReference>
<dbReference type="OrthoDB" id="7261414at2"/>
<keyword evidence="2" id="KW-1185">Reference proteome</keyword>
<evidence type="ECO:0008006" key="3">
    <source>
        <dbReference type="Google" id="ProtNLM"/>
    </source>
</evidence>
<reference evidence="1 2" key="1">
    <citation type="submission" date="2015-08" db="EMBL/GenBank/DDBJ databases">
        <title>Investigation of the bacterial diversity of lava forest soil.</title>
        <authorList>
            <person name="Lee J.S."/>
        </authorList>
    </citation>
    <scope>NUCLEOTIDE SEQUENCE [LARGE SCALE GENOMIC DNA]</scope>
    <source>
        <strain evidence="1 2">GJW-30</strain>
    </source>
</reference>
<dbReference type="Pfam" id="PF13531">
    <property type="entry name" value="SBP_bac_11"/>
    <property type="match status" value="1"/>
</dbReference>
<dbReference type="SUPFAM" id="SSF53850">
    <property type="entry name" value="Periplasmic binding protein-like II"/>
    <property type="match status" value="1"/>
</dbReference>
<sequence>MTEPIRVLCTMGLAGVMNDLIPRFEKDAGHKVDAVFKPANMLVVDIASGAPFDIAMLTAKLLDDEIARGTVVGSRLDVARSCVGVTVAPGAPLPDISTVEAFKKTLLAVRSIIFTAQGASGQYFASLLPRLGIEKEIRAKALIPDGGLVAQAVMRGEAELGIQQVSEILAVPGSVLVGPIPADIQNYTTFSAGLAAKAQNVAGAKALLARLADADTAAIARSKGMETF</sequence>
<name>A0A0S3PQ56_9BRAD</name>
<dbReference type="PANTHER" id="PTHR30632">
    <property type="entry name" value="MOLYBDATE-BINDING PERIPLASMIC PROTEIN"/>
    <property type="match status" value="1"/>
</dbReference>
<dbReference type="Gene3D" id="3.40.190.10">
    <property type="entry name" value="Periplasmic binding protein-like II"/>
    <property type="match status" value="2"/>
</dbReference>
<gene>
    <name evidence="1" type="ORF">GJW-30_1_00589</name>
</gene>
<dbReference type="EMBL" id="AP014946">
    <property type="protein sequence ID" value="BAT58075.1"/>
    <property type="molecule type" value="Genomic_DNA"/>
</dbReference>
<accession>A0A0S3PQ56</accession>
<dbReference type="PANTHER" id="PTHR30632:SF11">
    <property type="entry name" value="BLR4797 PROTEIN"/>
    <property type="match status" value="1"/>
</dbReference>
<dbReference type="AlphaFoldDB" id="A0A0S3PQ56"/>
<evidence type="ECO:0000313" key="2">
    <source>
        <dbReference type="Proteomes" id="UP000236884"/>
    </source>
</evidence>
<dbReference type="GO" id="GO:0030973">
    <property type="term" value="F:molybdate ion binding"/>
    <property type="evidence" value="ECO:0007669"/>
    <property type="project" value="TreeGrafter"/>
</dbReference>
<dbReference type="GO" id="GO:0015689">
    <property type="term" value="P:molybdate ion transport"/>
    <property type="evidence" value="ECO:0007669"/>
    <property type="project" value="TreeGrafter"/>
</dbReference>